<accession>A0A6M3JED1</accession>
<name>A0A6M3JED1_9ZZZZ</name>
<evidence type="ECO:0000313" key="2">
    <source>
        <dbReference type="EMBL" id="QJA68206.1"/>
    </source>
</evidence>
<dbReference type="EMBL" id="MT141596">
    <property type="protein sequence ID" value="QJA68206.1"/>
    <property type="molecule type" value="Genomic_DNA"/>
</dbReference>
<reference evidence="2" key="1">
    <citation type="submission" date="2020-03" db="EMBL/GenBank/DDBJ databases">
        <title>The deep terrestrial virosphere.</title>
        <authorList>
            <person name="Holmfeldt K."/>
            <person name="Nilsson E."/>
            <person name="Simone D."/>
            <person name="Lopez-Fernandez M."/>
            <person name="Wu X."/>
            <person name="de Brujin I."/>
            <person name="Lundin D."/>
            <person name="Andersson A."/>
            <person name="Bertilsson S."/>
            <person name="Dopson M."/>
        </authorList>
    </citation>
    <scope>NUCLEOTIDE SEQUENCE</scope>
    <source>
        <strain evidence="2">MM415A07756</strain>
    </source>
</reference>
<organism evidence="2">
    <name type="scientific">viral metagenome</name>
    <dbReference type="NCBI Taxonomy" id="1070528"/>
    <lineage>
        <taxon>unclassified sequences</taxon>
        <taxon>metagenomes</taxon>
        <taxon>organismal metagenomes</taxon>
    </lineage>
</organism>
<proteinExistence type="predicted"/>
<feature type="region of interest" description="Disordered" evidence="1">
    <location>
        <begin position="58"/>
        <end position="81"/>
    </location>
</feature>
<dbReference type="AlphaFoldDB" id="A0A6M3JED1"/>
<protein>
    <submittedName>
        <fullName evidence="2">Uncharacterized protein</fullName>
    </submittedName>
</protein>
<sequence>MAQKKRRMFSCWLQVEIYDYIEARKTLYGGSQSVVVENAVVEMEPAYFAQRGVIPGERFEHKFGDGDDSDDGDRKERGHVR</sequence>
<gene>
    <name evidence="2" type="ORF">MM415A07756_0007</name>
</gene>
<evidence type="ECO:0000256" key="1">
    <source>
        <dbReference type="SAM" id="MobiDB-lite"/>
    </source>
</evidence>